<feature type="active site" description="Charge relay system" evidence="5">
    <location>
        <position position="181"/>
    </location>
</feature>
<evidence type="ECO:0000259" key="7">
    <source>
        <dbReference type="Pfam" id="PF00082"/>
    </source>
</evidence>
<dbReference type="PROSITE" id="PS00136">
    <property type="entry name" value="SUBTILASE_ASP"/>
    <property type="match status" value="1"/>
</dbReference>
<feature type="domain" description="Peptidase S8/S53" evidence="7">
    <location>
        <begin position="175"/>
        <end position="422"/>
    </location>
</feature>
<dbReference type="Gene3D" id="3.40.50.200">
    <property type="entry name" value="Peptidase S8/S53 domain"/>
    <property type="match status" value="1"/>
</dbReference>
<protein>
    <recommendedName>
        <fullName evidence="7">Peptidase S8/S53 domain-containing protein</fullName>
    </recommendedName>
</protein>
<dbReference type="OrthoDB" id="4995761at2759"/>
<dbReference type="InterPro" id="IPR015500">
    <property type="entry name" value="Peptidase_S8_subtilisin-rel"/>
</dbReference>
<keyword evidence="9" id="KW-1185">Reference proteome</keyword>
<sequence length="761" mass="82171">MKLSFSILIPHALSAFALVARRQTPAPYITSDLVRHCDNLYIVQLQEGHTLEAHFKTIGVDLSQNTTLFYLMTALNAYHARLDHYTIHELVRHDPGVLSVLHDYYDDGESRSIDGKELEDIQAESPKPGLMRRWYPQTITSAYWYNVMISAGTKLSTPLPEYGDRFLSSQAGARVDIYILDSGINIWHKRFSGRASNFKGMLKSPYTDPEETMVHHPTANAKFTMYFPTSWRIYADFRAKLDIWDNKNRGHGTHVAGIAGADLFGAAPYANIVNVKTHGIYGANAGGVVRAILDIIEVHSTKKAQFPAYPGCVINMSFNLVDLDRLILKALNKAYNAGILATVSAGNVPQSSTGALCRYPVTVCVAATDRNYTAWKWSDNAGSSYGPSVKIWAPGVDITSTSVGGGLEEKTGTSMAAPMVAEKGNDNPKFSIIGVIAGFISHEHLRNDTKTILARLTGNGLSNIINSIPPNTANRFLNNGFGQTRGLDIPYIGAPERGWDVHQPNSVAVGGTKLTSVEVKNDDVLASHLGNWTSNTSWETIFYAESTTVVGMYFAADLSTAVVDPLVSTTDGNDGSFEGDYWDNTTQNITSPAAIDPGNVTSTAALSATTPFTLAIPTIEGGIRLSSVNLWSGPDPTNVASFLIGGPVIIPSLTFTTDSALTAIAEGDTCDVSYRWLYDIVEVRGKSWTTAELGTNGENLKTQLAGCGDLTDWNFELTPNDCCMDWYASARLPIGVKACVGRAVVTAGGPNANVGNCHGAG</sequence>
<feature type="active site" description="Charge relay system" evidence="5">
    <location>
        <position position="414"/>
    </location>
</feature>
<dbReference type="Proteomes" id="UP000054321">
    <property type="component" value="Unassembled WGS sequence"/>
</dbReference>
<evidence type="ECO:0000256" key="5">
    <source>
        <dbReference type="PROSITE-ProRule" id="PRU01240"/>
    </source>
</evidence>
<dbReference type="PANTHER" id="PTHR43806:SF11">
    <property type="entry name" value="CEREVISIN-RELATED"/>
    <property type="match status" value="1"/>
</dbReference>
<dbReference type="InterPro" id="IPR050131">
    <property type="entry name" value="Peptidase_S8_subtilisin-like"/>
</dbReference>
<feature type="active site" description="Charge relay system" evidence="5">
    <location>
        <position position="251"/>
    </location>
</feature>
<dbReference type="Pfam" id="PF00082">
    <property type="entry name" value="Peptidase_S8"/>
    <property type="match status" value="1"/>
</dbReference>
<keyword evidence="6" id="KW-0732">Signal</keyword>
<proteinExistence type="inferred from homology"/>
<dbReference type="HOGENOM" id="CLU_366412_0_0_1"/>
<name>A0A0C3CTY5_OIDMZ</name>
<comment type="similarity">
    <text evidence="1 5">Belongs to the peptidase S8 family.</text>
</comment>
<dbReference type="STRING" id="913774.A0A0C3CTY5"/>
<feature type="chain" id="PRO_5012949377" description="Peptidase S8/S53 domain-containing protein" evidence="6">
    <location>
        <begin position="16"/>
        <end position="761"/>
    </location>
</feature>
<accession>A0A0C3CTY5</accession>
<dbReference type="InParanoid" id="A0A0C3CTY5"/>
<keyword evidence="3 5" id="KW-0378">Hydrolase</keyword>
<evidence type="ECO:0000256" key="3">
    <source>
        <dbReference type="ARBA" id="ARBA00022801"/>
    </source>
</evidence>
<dbReference type="PRINTS" id="PR00723">
    <property type="entry name" value="SUBTILISIN"/>
</dbReference>
<dbReference type="PROSITE" id="PS50007">
    <property type="entry name" value="PIPLC_X_DOMAIN"/>
    <property type="match status" value="1"/>
</dbReference>
<dbReference type="InterPro" id="IPR036852">
    <property type="entry name" value="Peptidase_S8/S53_dom_sf"/>
</dbReference>
<dbReference type="EMBL" id="KN832899">
    <property type="protein sequence ID" value="KIM93132.1"/>
    <property type="molecule type" value="Genomic_DNA"/>
</dbReference>
<dbReference type="GO" id="GO:0006508">
    <property type="term" value="P:proteolysis"/>
    <property type="evidence" value="ECO:0007669"/>
    <property type="project" value="UniProtKB-KW"/>
</dbReference>
<evidence type="ECO:0000256" key="6">
    <source>
        <dbReference type="SAM" id="SignalP"/>
    </source>
</evidence>
<keyword evidence="4 5" id="KW-0720">Serine protease</keyword>
<evidence type="ECO:0000313" key="8">
    <source>
        <dbReference type="EMBL" id="KIM93132.1"/>
    </source>
</evidence>
<dbReference type="SUPFAM" id="SSF52743">
    <property type="entry name" value="Subtilisin-like"/>
    <property type="match status" value="1"/>
</dbReference>
<gene>
    <name evidence="8" type="ORF">OIDMADRAFT_61917</name>
</gene>
<reference evidence="9" key="2">
    <citation type="submission" date="2015-01" db="EMBL/GenBank/DDBJ databases">
        <title>Evolutionary Origins and Diversification of the Mycorrhizal Mutualists.</title>
        <authorList>
            <consortium name="DOE Joint Genome Institute"/>
            <consortium name="Mycorrhizal Genomics Consortium"/>
            <person name="Kohler A."/>
            <person name="Kuo A."/>
            <person name="Nagy L.G."/>
            <person name="Floudas D."/>
            <person name="Copeland A."/>
            <person name="Barry K.W."/>
            <person name="Cichocki N."/>
            <person name="Veneault-Fourrey C."/>
            <person name="LaButti K."/>
            <person name="Lindquist E.A."/>
            <person name="Lipzen A."/>
            <person name="Lundell T."/>
            <person name="Morin E."/>
            <person name="Murat C."/>
            <person name="Riley R."/>
            <person name="Ohm R."/>
            <person name="Sun H."/>
            <person name="Tunlid A."/>
            <person name="Henrissat B."/>
            <person name="Grigoriev I.V."/>
            <person name="Hibbett D.S."/>
            <person name="Martin F."/>
        </authorList>
    </citation>
    <scope>NUCLEOTIDE SEQUENCE [LARGE SCALE GENOMIC DNA]</scope>
    <source>
        <strain evidence="9">Zn</strain>
    </source>
</reference>
<evidence type="ECO:0000256" key="2">
    <source>
        <dbReference type="ARBA" id="ARBA00022670"/>
    </source>
</evidence>
<evidence type="ECO:0000256" key="1">
    <source>
        <dbReference type="ARBA" id="ARBA00011073"/>
    </source>
</evidence>
<dbReference type="InterPro" id="IPR023827">
    <property type="entry name" value="Peptidase_S8_Asp-AS"/>
</dbReference>
<evidence type="ECO:0000313" key="9">
    <source>
        <dbReference type="Proteomes" id="UP000054321"/>
    </source>
</evidence>
<dbReference type="PANTHER" id="PTHR43806">
    <property type="entry name" value="PEPTIDASE S8"/>
    <property type="match status" value="1"/>
</dbReference>
<dbReference type="InterPro" id="IPR000209">
    <property type="entry name" value="Peptidase_S8/S53_dom"/>
</dbReference>
<dbReference type="PROSITE" id="PS00137">
    <property type="entry name" value="SUBTILASE_HIS"/>
    <property type="match status" value="1"/>
</dbReference>
<evidence type="ECO:0000256" key="4">
    <source>
        <dbReference type="ARBA" id="ARBA00022825"/>
    </source>
</evidence>
<keyword evidence="2 5" id="KW-0645">Protease</keyword>
<feature type="signal peptide" evidence="6">
    <location>
        <begin position="1"/>
        <end position="15"/>
    </location>
</feature>
<dbReference type="InterPro" id="IPR022398">
    <property type="entry name" value="Peptidase_S8_His-AS"/>
</dbReference>
<dbReference type="PROSITE" id="PS51892">
    <property type="entry name" value="SUBTILASE"/>
    <property type="match status" value="1"/>
</dbReference>
<reference evidence="8 9" key="1">
    <citation type="submission" date="2014-04" db="EMBL/GenBank/DDBJ databases">
        <authorList>
            <consortium name="DOE Joint Genome Institute"/>
            <person name="Kuo A."/>
            <person name="Martino E."/>
            <person name="Perotto S."/>
            <person name="Kohler A."/>
            <person name="Nagy L.G."/>
            <person name="Floudas D."/>
            <person name="Copeland A."/>
            <person name="Barry K.W."/>
            <person name="Cichocki N."/>
            <person name="Veneault-Fourrey C."/>
            <person name="LaButti K."/>
            <person name="Lindquist E.A."/>
            <person name="Lipzen A."/>
            <person name="Lundell T."/>
            <person name="Morin E."/>
            <person name="Murat C."/>
            <person name="Sun H."/>
            <person name="Tunlid A."/>
            <person name="Henrissat B."/>
            <person name="Grigoriev I.V."/>
            <person name="Hibbett D.S."/>
            <person name="Martin F."/>
            <person name="Nordberg H.P."/>
            <person name="Cantor M.N."/>
            <person name="Hua S.X."/>
        </authorList>
    </citation>
    <scope>NUCLEOTIDE SEQUENCE [LARGE SCALE GENOMIC DNA]</scope>
    <source>
        <strain evidence="8 9">Zn</strain>
    </source>
</reference>
<dbReference type="AlphaFoldDB" id="A0A0C3CTY5"/>
<organism evidence="8 9">
    <name type="scientific">Oidiodendron maius (strain Zn)</name>
    <dbReference type="NCBI Taxonomy" id="913774"/>
    <lineage>
        <taxon>Eukaryota</taxon>
        <taxon>Fungi</taxon>
        <taxon>Dikarya</taxon>
        <taxon>Ascomycota</taxon>
        <taxon>Pezizomycotina</taxon>
        <taxon>Leotiomycetes</taxon>
        <taxon>Leotiomycetes incertae sedis</taxon>
        <taxon>Myxotrichaceae</taxon>
        <taxon>Oidiodendron</taxon>
    </lineage>
</organism>
<dbReference type="GO" id="GO:0004252">
    <property type="term" value="F:serine-type endopeptidase activity"/>
    <property type="evidence" value="ECO:0007669"/>
    <property type="project" value="UniProtKB-UniRule"/>
</dbReference>